<protein>
    <submittedName>
        <fullName evidence="3">YciI family protein</fullName>
    </submittedName>
</protein>
<dbReference type="Pfam" id="PF03795">
    <property type="entry name" value="YCII"/>
    <property type="match status" value="1"/>
</dbReference>
<dbReference type="InterPro" id="IPR005545">
    <property type="entry name" value="YCII"/>
</dbReference>
<proteinExistence type="inferred from homology"/>
<accession>A0AAU1TXF4</accession>
<sequence length="113" mass="12449">MLFALLVEYTGETVPEELMQAHREWLFPRFEEGSFLISGSLDAVDDNPPSALAIFTADNLEEARALADNEPFFRAGACRHRVVPFNVRVRASGLDSAFTDDTKVLAAHQPLAG</sequence>
<evidence type="ECO:0000313" key="3">
    <source>
        <dbReference type="EMBL" id="WTS09883.1"/>
    </source>
</evidence>
<evidence type="ECO:0000256" key="1">
    <source>
        <dbReference type="ARBA" id="ARBA00007689"/>
    </source>
</evidence>
<dbReference type="Gene3D" id="3.30.70.1060">
    <property type="entry name" value="Dimeric alpha+beta barrel"/>
    <property type="match status" value="1"/>
</dbReference>
<evidence type="ECO:0000259" key="2">
    <source>
        <dbReference type="Pfam" id="PF03795"/>
    </source>
</evidence>
<gene>
    <name evidence="3" type="ORF">OHU69_01310</name>
</gene>
<dbReference type="EMBL" id="CP108195">
    <property type="protein sequence ID" value="WTS09883.1"/>
    <property type="molecule type" value="Genomic_DNA"/>
</dbReference>
<feature type="domain" description="YCII-related" evidence="2">
    <location>
        <begin position="1"/>
        <end position="85"/>
    </location>
</feature>
<dbReference type="AlphaFoldDB" id="A0AAU1TXF4"/>
<dbReference type="SUPFAM" id="SSF54909">
    <property type="entry name" value="Dimeric alpha+beta barrel"/>
    <property type="match status" value="1"/>
</dbReference>
<comment type="similarity">
    <text evidence="1">Belongs to the YciI family.</text>
</comment>
<reference evidence="3" key="1">
    <citation type="submission" date="2022-10" db="EMBL/GenBank/DDBJ databases">
        <title>The complete genomes of actinobacterial strains from the NBC collection.</title>
        <authorList>
            <person name="Joergensen T.S."/>
            <person name="Alvarez Arevalo M."/>
            <person name="Sterndorff E.B."/>
            <person name="Faurdal D."/>
            <person name="Vuksanovic O."/>
            <person name="Mourched A.-S."/>
            <person name="Charusanti P."/>
            <person name="Shaw S."/>
            <person name="Blin K."/>
            <person name="Weber T."/>
        </authorList>
    </citation>
    <scope>NUCLEOTIDE SEQUENCE</scope>
    <source>
        <strain evidence="3">NBC_00119</strain>
    </source>
</reference>
<dbReference type="InterPro" id="IPR011008">
    <property type="entry name" value="Dimeric_a/b-barrel"/>
</dbReference>
<organism evidence="3">
    <name type="scientific">Streptomyces sp. NBC_00119</name>
    <dbReference type="NCBI Taxonomy" id="2975659"/>
    <lineage>
        <taxon>Bacteria</taxon>
        <taxon>Bacillati</taxon>
        <taxon>Actinomycetota</taxon>
        <taxon>Actinomycetes</taxon>
        <taxon>Kitasatosporales</taxon>
        <taxon>Streptomycetaceae</taxon>
        <taxon>Streptomyces</taxon>
    </lineage>
</organism>
<name>A0AAU1TXF4_9ACTN</name>